<keyword evidence="2" id="KW-0067">ATP-binding</keyword>
<dbReference type="Pfam" id="PF00004">
    <property type="entry name" value="AAA"/>
    <property type="match status" value="2"/>
</dbReference>
<evidence type="ECO:0000256" key="2">
    <source>
        <dbReference type="ARBA" id="ARBA00022840"/>
    </source>
</evidence>
<dbReference type="PANTHER" id="PTHR23077">
    <property type="entry name" value="AAA-FAMILY ATPASE"/>
    <property type="match status" value="1"/>
</dbReference>
<evidence type="ECO:0000259" key="3">
    <source>
        <dbReference type="SMART" id="SM00382"/>
    </source>
</evidence>
<dbReference type="CDD" id="cd00009">
    <property type="entry name" value="AAA"/>
    <property type="match status" value="1"/>
</dbReference>
<evidence type="ECO:0000313" key="5">
    <source>
        <dbReference type="Proteomes" id="UP000005496"/>
    </source>
</evidence>
<feature type="domain" description="AAA+ ATPase" evidence="3">
    <location>
        <begin position="528"/>
        <end position="659"/>
    </location>
</feature>
<protein>
    <submittedName>
        <fullName evidence="4">AAA ATPase central domain protein</fullName>
    </submittedName>
</protein>
<feature type="domain" description="AAA+ ATPase" evidence="3">
    <location>
        <begin position="280"/>
        <end position="408"/>
    </location>
</feature>
<dbReference type="GO" id="GO:0005524">
    <property type="term" value="F:ATP binding"/>
    <property type="evidence" value="ECO:0007669"/>
    <property type="project" value="UniProtKB-KW"/>
</dbReference>
<organism evidence="4 5">
    <name type="scientific">Desulfonatronospira thiodismutans ASO3-1</name>
    <dbReference type="NCBI Taxonomy" id="555779"/>
    <lineage>
        <taxon>Bacteria</taxon>
        <taxon>Pseudomonadati</taxon>
        <taxon>Thermodesulfobacteriota</taxon>
        <taxon>Desulfovibrionia</taxon>
        <taxon>Desulfovibrionales</taxon>
        <taxon>Desulfonatronovibrionaceae</taxon>
        <taxon>Desulfonatronospira</taxon>
    </lineage>
</organism>
<dbReference type="GO" id="GO:0005737">
    <property type="term" value="C:cytoplasm"/>
    <property type="evidence" value="ECO:0007669"/>
    <property type="project" value="TreeGrafter"/>
</dbReference>
<evidence type="ECO:0000313" key="4">
    <source>
        <dbReference type="EMBL" id="EFI36097.1"/>
    </source>
</evidence>
<keyword evidence="1" id="KW-0547">Nucleotide-binding</keyword>
<comment type="caution">
    <text evidence="4">The sequence shown here is derived from an EMBL/GenBank/DDBJ whole genome shotgun (WGS) entry which is preliminary data.</text>
</comment>
<gene>
    <name evidence="4" type="ORF">Dthio_PD3545</name>
</gene>
<dbReference type="EMBL" id="ACJN02000001">
    <property type="protein sequence ID" value="EFI36097.1"/>
    <property type="molecule type" value="Genomic_DNA"/>
</dbReference>
<dbReference type="InterPro" id="IPR003959">
    <property type="entry name" value="ATPase_AAA_core"/>
</dbReference>
<dbReference type="CDD" id="cd19481">
    <property type="entry name" value="RecA-like_protease"/>
    <property type="match status" value="1"/>
</dbReference>
<dbReference type="Proteomes" id="UP000005496">
    <property type="component" value="Unassembled WGS sequence"/>
</dbReference>
<dbReference type="InterPro" id="IPR003593">
    <property type="entry name" value="AAA+_ATPase"/>
</dbReference>
<accession>D6SN36</accession>
<name>D6SN36_9BACT</name>
<dbReference type="OrthoDB" id="9809379at2"/>
<dbReference type="InterPro" id="IPR050168">
    <property type="entry name" value="AAA_ATPase_domain"/>
</dbReference>
<proteinExistence type="predicted"/>
<dbReference type="SMART" id="SM00382">
    <property type="entry name" value="AAA"/>
    <property type="match status" value="2"/>
</dbReference>
<reference evidence="4" key="1">
    <citation type="submission" date="2010-05" db="EMBL/GenBank/DDBJ databases">
        <title>The draft genome of Desulfonatronospira thiodismutans ASO3-1.</title>
        <authorList>
            <consortium name="US DOE Joint Genome Institute (JGI-PGF)"/>
            <person name="Lucas S."/>
            <person name="Copeland A."/>
            <person name="Lapidus A."/>
            <person name="Cheng J.-F."/>
            <person name="Bruce D."/>
            <person name="Goodwin L."/>
            <person name="Pitluck S."/>
            <person name="Chertkov O."/>
            <person name="Brettin T."/>
            <person name="Detter J.C."/>
            <person name="Han C."/>
            <person name="Land M.L."/>
            <person name="Hauser L."/>
            <person name="Kyrpides N."/>
            <person name="Mikhailova N."/>
            <person name="Muyzer G."/>
            <person name="Woyke T."/>
        </authorList>
    </citation>
    <scope>NUCLEOTIDE SEQUENCE [LARGE SCALE GENOMIC DNA]</scope>
    <source>
        <strain evidence="4">ASO3-1</strain>
    </source>
</reference>
<dbReference type="Gene3D" id="3.40.50.300">
    <property type="entry name" value="P-loop containing nucleotide triphosphate hydrolases"/>
    <property type="match status" value="2"/>
</dbReference>
<dbReference type="InterPro" id="IPR027417">
    <property type="entry name" value="P-loop_NTPase"/>
</dbReference>
<dbReference type="SUPFAM" id="SSF52540">
    <property type="entry name" value="P-loop containing nucleoside triphosphate hydrolases"/>
    <property type="match status" value="2"/>
</dbReference>
<sequence>MPGPGGESRPQIFERAPESVFKMDADDFFIRQKSAVYMRRTLEMMKRMDEPALEFVNWIVAGSQELKNLLMSRLGTKEKERILGEVRAHTFHTVEAWKEVDFLVSALEATQPRHHGHILKGVKIILDEYLSSVQEPNCPILENLASIQETFRLSEHESELILFIFLTGVHKPFDDYFSEHLDSQAYAGRKYLAGALGLNYSQLQEAMSGQLFELGLLRRNFNLLDLDEDISRTLAQGKAHRLNSNYFVKAAEDFINLKHHLLPAETIHHLLGLLKEKRNTPVHILLYGSPGTGKTTFARAIAHKINCPAYEIVHPEDNSGHGLRKAVQACVNITNEGQGALMIVDEAESLLETGSSFFQKGEVRDKGWLNRFMDRPGIRALWITNHVEDIQESTKRRFSFSLGFKKFNRSKRTALWNTVLDQNMAAPLMTKKQIQTLARDYDVTPGAMNTAVINSRELAGNRHGFYAAVRRSLDAYQDLLHDGIRPEPNESLQKDYSLEGLNFKADLEDFTSRMEKFSRNMSGSQEAFGINTLFYGPPGTGKSELVRYLGQKLDRELLIKYPSDILDPYVGMNERNIADAFQDAARDESILVFEEVDSFLSSRNMAQRSWEVNMVNEFLVRMERFKGILICTTNNYSWVDRAALRRFLFKVEFDYLHPRGRQIFYRKIICPLLENEPTRGEMDLVKGISRLTPGDFRVVRDRYRLLPGSELSHAGLIQALELETRMKDKHEGIKRLGF</sequence>
<dbReference type="eggNOG" id="COG0464">
    <property type="taxonomic scope" value="Bacteria"/>
</dbReference>
<evidence type="ECO:0000256" key="1">
    <source>
        <dbReference type="ARBA" id="ARBA00022741"/>
    </source>
</evidence>
<dbReference type="AlphaFoldDB" id="D6SN36"/>
<keyword evidence="5" id="KW-1185">Reference proteome</keyword>
<dbReference type="PANTHER" id="PTHR23077:SF27">
    <property type="entry name" value="ATPASE FAMILY GENE 2 PROTEIN HOMOLOG A"/>
    <property type="match status" value="1"/>
</dbReference>
<dbReference type="GO" id="GO:0016887">
    <property type="term" value="F:ATP hydrolysis activity"/>
    <property type="evidence" value="ECO:0007669"/>
    <property type="project" value="InterPro"/>
</dbReference>